<dbReference type="AlphaFoldDB" id="A0A9D5D7C4"/>
<name>A0A9D5D7C4_9LILI</name>
<keyword evidence="6" id="KW-1133">Transmembrane helix</keyword>
<comment type="cofactor">
    <cofactor evidence="10">
        <name>heme</name>
        <dbReference type="ChEBI" id="CHEBI:30413"/>
    </cofactor>
</comment>
<dbReference type="Pfam" id="PF00067">
    <property type="entry name" value="p450"/>
    <property type="match status" value="1"/>
</dbReference>
<keyword evidence="4 10" id="KW-0479">Metal-binding</keyword>
<dbReference type="Gene3D" id="1.10.630.10">
    <property type="entry name" value="Cytochrome P450"/>
    <property type="match status" value="1"/>
</dbReference>
<dbReference type="GO" id="GO:0020037">
    <property type="term" value="F:heme binding"/>
    <property type="evidence" value="ECO:0007669"/>
    <property type="project" value="InterPro"/>
</dbReference>
<keyword evidence="13" id="KW-1185">Reference proteome</keyword>
<evidence type="ECO:0000256" key="1">
    <source>
        <dbReference type="ARBA" id="ARBA00004167"/>
    </source>
</evidence>
<organism evidence="12 13">
    <name type="scientific">Dioscorea zingiberensis</name>
    <dbReference type="NCBI Taxonomy" id="325984"/>
    <lineage>
        <taxon>Eukaryota</taxon>
        <taxon>Viridiplantae</taxon>
        <taxon>Streptophyta</taxon>
        <taxon>Embryophyta</taxon>
        <taxon>Tracheophyta</taxon>
        <taxon>Spermatophyta</taxon>
        <taxon>Magnoliopsida</taxon>
        <taxon>Liliopsida</taxon>
        <taxon>Dioscoreales</taxon>
        <taxon>Dioscoreaceae</taxon>
        <taxon>Dioscorea</taxon>
    </lineage>
</organism>
<comment type="subcellular location">
    <subcellularLocation>
        <location evidence="1">Membrane</location>
        <topology evidence="1">Single-pass membrane protein</topology>
    </subcellularLocation>
</comment>
<evidence type="ECO:0000256" key="7">
    <source>
        <dbReference type="ARBA" id="ARBA00023002"/>
    </source>
</evidence>
<dbReference type="GO" id="GO:0016132">
    <property type="term" value="P:brassinosteroid biosynthetic process"/>
    <property type="evidence" value="ECO:0007669"/>
    <property type="project" value="TreeGrafter"/>
</dbReference>
<dbReference type="InterPro" id="IPR001128">
    <property type="entry name" value="Cyt_P450"/>
</dbReference>
<evidence type="ECO:0000256" key="3">
    <source>
        <dbReference type="ARBA" id="ARBA00022692"/>
    </source>
</evidence>
<sequence>MSSLFGSKTVVSADVELNRFLLQNDMKMFEPGWPTSFKKIFGKNAISLHVGDAHKYMRSVIVSFLNSEKHRAVFLGDAEQLVSMALSTWKDKSVICVVDESRKFTFNMLLRNIMRMEPGEETDKLGREFEALMKGLMSIPLSLPGTSYWKALQARVKLLRVVNKKIEERNQKKRNGDALKDDDFLGWVMKNTDYSTEEMGDLMLTMLFGGYESTARAIPLALYFLGSCPDAVEQLKEEHIQIDRHKKKDGKLEWDDYKKMDFTQCVINEALRLGNIAKFIKRKATADVHFNGFTIPNQCSVTANFAAVHLDPSLYEEPELFNPWRWKITKSKNFMAFGGGARQCPGAELARLEMAVFLHYLALTWKWELEEPDHPLAMPYVHFPKGLPIRITK</sequence>
<keyword evidence="5" id="KW-0444">Lipid biosynthesis</keyword>
<dbReference type="PRINTS" id="PR00463">
    <property type="entry name" value="EP450I"/>
</dbReference>
<keyword evidence="7 11" id="KW-0560">Oxidoreductase</keyword>
<evidence type="ECO:0000256" key="10">
    <source>
        <dbReference type="PIRSR" id="PIRSR602401-1"/>
    </source>
</evidence>
<dbReference type="EMBL" id="JAGGNH010000001">
    <property type="protein sequence ID" value="KAJ0985493.1"/>
    <property type="molecule type" value="Genomic_DNA"/>
</dbReference>
<dbReference type="PROSITE" id="PS00086">
    <property type="entry name" value="CYTOCHROME_P450"/>
    <property type="match status" value="1"/>
</dbReference>
<keyword evidence="5" id="KW-0443">Lipid metabolism</keyword>
<protein>
    <recommendedName>
        <fullName evidence="14">Cytochrome P450</fullName>
    </recommendedName>
</protein>
<dbReference type="InterPro" id="IPR002401">
    <property type="entry name" value="Cyt_P450_E_grp-I"/>
</dbReference>
<keyword evidence="5" id="KW-0752">Steroid biosynthesis</keyword>
<dbReference type="Proteomes" id="UP001085076">
    <property type="component" value="Miscellaneous, Linkage group lg01"/>
</dbReference>
<evidence type="ECO:0000256" key="9">
    <source>
        <dbReference type="ARBA" id="ARBA00023136"/>
    </source>
</evidence>
<dbReference type="GO" id="GO:0005506">
    <property type="term" value="F:iron ion binding"/>
    <property type="evidence" value="ECO:0007669"/>
    <property type="project" value="InterPro"/>
</dbReference>
<evidence type="ECO:0000256" key="8">
    <source>
        <dbReference type="ARBA" id="ARBA00023004"/>
    </source>
</evidence>
<accession>A0A9D5D7C4</accession>
<dbReference type="CDD" id="cd11043">
    <property type="entry name" value="CYP90-like"/>
    <property type="match status" value="1"/>
</dbReference>
<comment type="similarity">
    <text evidence="2 11">Belongs to the cytochrome P450 family.</text>
</comment>
<reference evidence="12" key="1">
    <citation type="submission" date="2021-03" db="EMBL/GenBank/DDBJ databases">
        <authorList>
            <person name="Li Z."/>
            <person name="Yang C."/>
        </authorList>
    </citation>
    <scope>NUCLEOTIDE SEQUENCE</scope>
    <source>
        <strain evidence="12">Dzin_1.0</strain>
        <tissue evidence="12">Leaf</tissue>
    </source>
</reference>
<evidence type="ECO:0000313" key="13">
    <source>
        <dbReference type="Proteomes" id="UP001085076"/>
    </source>
</evidence>
<evidence type="ECO:0000256" key="2">
    <source>
        <dbReference type="ARBA" id="ARBA00010617"/>
    </source>
</evidence>
<dbReference type="PANTHER" id="PTHR24286:SF194">
    <property type="entry name" value="STEROID (22S)-HYDROXYLASE"/>
    <property type="match status" value="1"/>
</dbReference>
<dbReference type="GO" id="GO:0016020">
    <property type="term" value="C:membrane"/>
    <property type="evidence" value="ECO:0007669"/>
    <property type="project" value="UniProtKB-SubCell"/>
</dbReference>
<keyword evidence="10 11" id="KW-0349">Heme</keyword>
<dbReference type="PRINTS" id="PR00385">
    <property type="entry name" value="P450"/>
</dbReference>
<evidence type="ECO:0000256" key="4">
    <source>
        <dbReference type="ARBA" id="ARBA00022723"/>
    </source>
</evidence>
<reference evidence="12" key="2">
    <citation type="journal article" date="2022" name="Hortic Res">
        <title>The genome of Dioscorea zingiberensis sheds light on the biosynthesis, origin and evolution of the medicinally important diosgenin saponins.</title>
        <authorList>
            <person name="Li Y."/>
            <person name="Tan C."/>
            <person name="Li Z."/>
            <person name="Guo J."/>
            <person name="Li S."/>
            <person name="Chen X."/>
            <person name="Wang C."/>
            <person name="Dai X."/>
            <person name="Yang H."/>
            <person name="Song W."/>
            <person name="Hou L."/>
            <person name="Xu J."/>
            <person name="Tong Z."/>
            <person name="Xu A."/>
            <person name="Yuan X."/>
            <person name="Wang W."/>
            <person name="Yang Q."/>
            <person name="Chen L."/>
            <person name="Sun Z."/>
            <person name="Wang K."/>
            <person name="Pan B."/>
            <person name="Chen J."/>
            <person name="Bao Y."/>
            <person name="Liu F."/>
            <person name="Qi X."/>
            <person name="Gang D.R."/>
            <person name="Wen J."/>
            <person name="Li J."/>
        </authorList>
    </citation>
    <scope>NUCLEOTIDE SEQUENCE</scope>
    <source>
        <strain evidence="12">Dzin_1.0</strain>
    </source>
</reference>
<proteinExistence type="inferred from homology"/>
<dbReference type="GO" id="GO:0016125">
    <property type="term" value="P:sterol metabolic process"/>
    <property type="evidence" value="ECO:0007669"/>
    <property type="project" value="TreeGrafter"/>
</dbReference>
<dbReference type="InterPro" id="IPR036396">
    <property type="entry name" value="Cyt_P450_sf"/>
</dbReference>
<evidence type="ECO:0008006" key="14">
    <source>
        <dbReference type="Google" id="ProtNLM"/>
    </source>
</evidence>
<dbReference type="GO" id="GO:0016705">
    <property type="term" value="F:oxidoreductase activity, acting on paired donors, with incorporation or reduction of molecular oxygen"/>
    <property type="evidence" value="ECO:0007669"/>
    <property type="project" value="InterPro"/>
</dbReference>
<dbReference type="GO" id="GO:0010268">
    <property type="term" value="P:brassinosteroid homeostasis"/>
    <property type="evidence" value="ECO:0007669"/>
    <property type="project" value="TreeGrafter"/>
</dbReference>
<dbReference type="InterPro" id="IPR017972">
    <property type="entry name" value="Cyt_P450_CS"/>
</dbReference>
<dbReference type="GO" id="GO:0004497">
    <property type="term" value="F:monooxygenase activity"/>
    <property type="evidence" value="ECO:0007669"/>
    <property type="project" value="UniProtKB-KW"/>
</dbReference>
<evidence type="ECO:0000313" key="12">
    <source>
        <dbReference type="EMBL" id="KAJ0985493.1"/>
    </source>
</evidence>
<keyword evidence="8 10" id="KW-0408">Iron</keyword>
<evidence type="ECO:0000256" key="5">
    <source>
        <dbReference type="ARBA" id="ARBA00022955"/>
    </source>
</evidence>
<keyword evidence="9" id="KW-0472">Membrane</keyword>
<dbReference type="OrthoDB" id="1372046at2759"/>
<keyword evidence="11" id="KW-0503">Monooxygenase</keyword>
<gene>
    <name evidence="12" type="ORF">J5N97_003849</name>
</gene>
<dbReference type="SUPFAM" id="SSF48264">
    <property type="entry name" value="Cytochrome P450"/>
    <property type="match status" value="1"/>
</dbReference>
<evidence type="ECO:0000256" key="6">
    <source>
        <dbReference type="ARBA" id="ARBA00022989"/>
    </source>
</evidence>
<keyword evidence="3" id="KW-0812">Transmembrane</keyword>
<evidence type="ECO:0000256" key="11">
    <source>
        <dbReference type="RuleBase" id="RU000461"/>
    </source>
</evidence>
<dbReference type="PANTHER" id="PTHR24286">
    <property type="entry name" value="CYTOCHROME P450 26"/>
    <property type="match status" value="1"/>
</dbReference>
<comment type="caution">
    <text evidence="12">The sequence shown here is derived from an EMBL/GenBank/DDBJ whole genome shotgun (WGS) entry which is preliminary data.</text>
</comment>
<feature type="binding site" description="axial binding residue" evidence="10">
    <location>
        <position position="344"/>
    </location>
    <ligand>
        <name>heme</name>
        <dbReference type="ChEBI" id="CHEBI:30413"/>
    </ligand>
    <ligandPart>
        <name>Fe</name>
        <dbReference type="ChEBI" id="CHEBI:18248"/>
    </ligandPart>
</feature>